<evidence type="ECO:0000313" key="2">
    <source>
        <dbReference type="Proteomes" id="UP000689195"/>
    </source>
</evidence>
<evidence type="ECO:0008006" key="3">
    <source>
        <dbReference type="Google" id="ProtNLM"/>
    </source>
</evidence>
<accession>A0A8S1X2Z2</accession>
<reference evidence="1" key="1">
    <citation type="submission" date="2021-01" db="EMBL/GenBank/DDBJ databases">
        <authorList>
            <consortium name="Genoscope - CEA"/>
            <person name="William W."/>
        </authorList>
    </citation>
    <scope>NUCLEOTIDE SEQUENCE</scope>
</reference>
<organism evidence="1 2">
    <name type="scientific">Paramecium pentaurelia</name>
    <dbReference type="NCBI Taxonomy" id="43138"/>
    <lineage>
        <taxon>Eukaryota</taxon>
        <taxon>Sar</taxon>
        <taxon>Alveolata</taxon>
        <taxon>Ciliophora</taxon>
        <taxon>Intramacronucleata</taxon>
        <taxon>Oligohymenophorea</taxon>
        <taxon>Peniculida</taxon>
        <taxon>Parameciidae</taxon>
        <taxon>Paramecium</taxon>
    </lineage>
</organism>
<comment type="caution">
    <text evidence="1">The sequence shown here is derived from an EMBL/GenBank/DDBJ whole genome shotgun (WGS) entry which is preliminary data.</text>
</comment>
<gene>
    <name evidence="1" type="ORF">PPENT_87.1.T1090063</name>
</gene>
<protein>
    <recommendedName>
        <fullName evidence="3">UBA domain-containing protein</fullName>
    </recommendedName>
</protein>
<keyword evidence="2" id="KW-1185">Reference proteome</keyword>
<dbReference type="AlphaFoldDB" id="A0A8S1X2Z2"/>
<dbReference type="EMBL" id="CAJJDO010000109">
    <property type="protein sequence ID" value="CAD8195327.1"/>
    <property type="molecule type" value="Genomic_DNA"/>
</dbReference>
<dbReference type="Proteomes" id="UP000689195">
    <property type="component" value="Unassembled WGS sequence"/>
</dbReference>
<sequence>MNIKEQKAIHKLIKAGYLEQHNQLIAQGITNPWFNYHHLNKNNGDIHKVIFSYNENQNKKEEKRQRALKTIENMGWLHKNQELLEKGFPQIKKNLKVLLKTNGDVEKSISILSKKKYMKFDKPIELIMQELGFTVQFEKLKEMGYTNEKKIAKLLFKFEGNLEPILDKFLKIKNKDNVYSIKKPIEKHKPKKFSQDYQQLKKNKAELKQKFAHLKGKNIHDKKTLKFLSIFNGDIESAIKWLNQIKPQAQSQGQMLLEQEVLAQQ</sequence>
<evidence type="ECO:0000313" key="1">
    <source>
        <dbReference type="EMBL" id="CAD8195327.1"/>
    </source>
</evidence>
<proteinExistence type="predicted"/>
<name>A0A8S1X2Z2_9CILI</name>
<dbReference type="OrthoDB" id="300006at2759"/>